<comment type="caution">
    <text evidence="2">The sequence shown here is derived from an EMBL/GenBank/DDBJ whole genome shotgun (WGS) entry which is preliminary data.</text>
</comment>
<accession>A0AAV8YBL1</accession>
<gene>
    <name evidence="2" type="ORF">NQ318_010352</name>
</gene>
<protein>
    <submittedName>
        <fullName evidence="2">Uncharacterized protein</fullName>
    </submittedName>
</protein>
<proteinExistence type="predicted"/>
<evidence type="ECO:0000313" key="2">
    <source>
        <dbReference type="EMBL" id="KAJ8947758.1"/>
    </source>
</evidence>
<dbReference type="Proteomes" id="UP001162162">
    <property type="component" value="Unassembled WGS sequence"/>
</dbReference>
<feature type="compositionally biased region" description="Basic and acidic residues" evidence="1">
    <location>
        <begin position="24"/>
        <end position="34"/>
    </location>
</feature>
<dbReference type="EMBL" id="JAPWTK010000153">
    <property type="protein sequence ID" value="KAJ8947758.1"/>
    <property type="molecule type" value="Genomic_DNA"/>
</dbReference>
<feature type="compositionally biased region" description="Basic and acidic residues" evidence="1">
    <location>
        <begin position="44"/>
        <end position="101"/>
    </location>
</feature>
<feature type="region of interest" description="Disordered" evidence="1">
    <location>
        <begin position="1"/>
        <end position="119"/>
    </location>
</feature>
<organism evidence="2 3">
    <name type="scientific">Aromia moschata</name>
    <dbReference type="NCBI Taxonomy" id="1265417"/>
    <lineage>
        <taxon>Eukaryota</taxon>
        <taxon>Metazoa</taxon>
        <taxon>Ecdysozoa</taxon>
        <taxon>Arthropoda</taxon>
        <taxon>Hexapoda</taxon>
        <taxon>Insecta</taxon>
        <taxon>Pterygota</taxon>
        <taxon>Neoptera</taxon>
        <taxon>Endopterygota</taxon>
        <taxon>Coleoptera</taxon>
        <taxon>Polyphaga</taxon>
        <taxon>Cucujiformia</taxon>
        <taxon>Chrysomeloidea</taxon>
        <taxon>Cerambycidae</taxon>
        <taxon>Cerambycinae</taxon>
        <taxon>Callichromatini</taxon>
        <taxon>Aromia</taxon>
    </lineage>
</organism>
<evidence type="ECO:0000313" key="3">
    <source>
        <dbReference type="Proteomes" id="UP001162162"/>
    </source>
</evidence>
<reference evidence="2" key="1">
    <citation type="journal article" date="2023" name="Insect Mol. Biol.">
        <title>Genome sequencing provides insights into the evolution of gene families encoding plant cell wall-degrading enzymes in longhorned beetles.</title>
        <authorList>
            <person name="Shin N.R."/>
            <person name="Okamura Y."/>
            <person name="Kirsch R."/>
            <person name="Pauchet Y."/>
        </authorList>
    </citation>
    <scope>NUCLEOTIDE SEQUENCE</scope>
    <source>
        <strain evidence="2">AMC_N1</strain>
    </source>
</reference>
<sequence length="140" mass="16052">MDLSSGNLKKVKYENENATGSKLRRSESLNKPERTVSPLSNKLKRSESLNKTGDKLKRSDSLTKTEKTESNINKRRELLVSSRRGKDLTKNKRKNGMPDRSIKRRHTVGGTKDPDKVTWLLDNRTQEETNANTENLKEKI</sequence>
<keyword evidence="3" id="KW-1185">Reference proteome</keyword>
<name>A0AAV8YBL1_9CUCU</name>
<dbReference type="AlphaFoldDB" id="A0AAV8YBL1"/>
<evidence type="ECO:0000256" key="1">
    <source>
        <dbReference type="SAM" id="MobiDB-lite"/>
    </source>
</evidence>